<dbReference type="EMBL" id="AGSI01000004">
    <property type="protein sequence ID" value="EIE25154.1"/>
    <property type="molecule type" value="Genomic_DNA"/>
</dbReference>
<dbReference type="SUPFAM" id="SSF51197">
    <property type="entry name" value="Clavaminate synthase-like"/>
    <property type="match status" value="1"/>
</dbReference>
<dbReference type="SMART" id="SM00558">
    <property type="entry name" value="JmjC"/>
    <property type="match status" value="1"/>
</dbReference>
<evidence type="ECO:0000256" key="7">
    <source>
        <dbReference type="PROSITE-ProRule" id="PRU00146"/>
    </source>
</evidence>
<gene>
    <name evidence="12" type="ORF">COCSUDRAFT_13471</name>
</gene>
<organism evidence="12 13">
    <name type="scientific">Coccomyxa subellipsoidea (strain C-169)</name>
    <name type="common">Green microalga</name>
    <dbReference type="NCBI Taxonomy" id="574566"/>
    <lineage>
        <taxon>Eukaryota</taxon>
        <taxon>Viridiplantae</taxon>
        <taxon>Chlorophyta</taxon>
        <taxon>core chlorophytes</taxon>
        <taxon>Trebouxiophyceae</taxon>
        <taxon>Trebouxiophyceae incertae sedis</taxon>
        <taxon>Coccomyxaceae</taxon>
        <taxon>Coccomyxa</taxon>
        <taxon>Coccomyxa subellipsoidea</taxon>
    </lineage>
</organism>
<dbReference type="PROSITE" id="PS51183">
    <property type="entry name" value="JMJN"/>
    <property type="match status" value="1"/>
</dbReference>
<evidence type="ECO:0000256" key="1">
    <source>
        <dbReference type="ARBA" id="ARBA00004123"/>
    </source>
</evidence>
<dbReference type="SMART" id="SM00501">
    <property type="entry name" value="BRIGHT"/>
    <property type="match status" value="1"/>
</dbReference>
<sequence length="488" mass="55388">MLVPEAPVFRPTPEEFEDPLAYIASIREHAESYGICKVIPPAGWKPPFAIDKRNYRFRTRIQSVHELQQRTDFSAASESFNRGFQAWLRSQGKAAKRNPVVAGHEVDLAKLYRLVSGRGGFERVSDDKLWRDVARIMQDADKIRVPANIYELNCELCKGGHHEDKIILCDQCDRGCHLFCLNPPLETVPEGNWVCPLCREAEAEGGAFKEGHEYSLAEFEQIANDFKDHYFGGQEVSWEEVEEAFWKIVEEGEESIDVIYGADLDSTQLGSGFPRVGGRMGTNEYAQAMWNLNNFPRLQGSHGSMLRHVDDSIPGVMVPWVYMGMLFSSFAWHIEDHMFYSINYHHWGDAKRWYGIPSAAANAFETVFKKALPEKFEMQPDLLFHLTAMLSPRVLRQHDVPVFGVLQEPGEFVITFPGAYHGGFNTGLNCAEAVNFAPADWLRFAALSLDRYRCFRKPSLLSHEWLLLKVGAPVMPITLHVHACFPSA</sequence>
<dbReference type="PANTHER" id="PTHR10694:SF33">
    <property type="entry name" value="LYSINE-SPECIFIC DEMETHYLASE 5"/>
    <property type="match status" value="1"/>
</dbReference>
<dbReference type="InterPro" id="IPR013083">
    <property type="entry name" value="Znf_RING/FYVE/PHD"/>
</dbReference>
<dbReference type="SMART" id="SM00249">
    <property type="entry name" value="PHD"/>
    <property type="match status" value="1"/>
</dbReference>
<dbReference type="Proteomes" id="UP000007264">
    <property type="component" value="Unassembled WGS sequence"/>
</dbReference>
<dbReference type="Pfam" id="PF00628">
    <property type="entry name" value="PHD"/>
    <property type="match status" value="1"/>
</dbReference>
<dbReference type="InterPro" id="IPR003347">
    <property type="entry name" value="JmjC_dom"/>
</dbReference>
<dbReference type="GO" id="GO:0008270">
    <property type="term" value="F:zinc ion binding"/>
    <property type="evidence" value="ECO:0007669"/>
    <property type="project" value="UniProtKB-KW"/>
</dbReference>
<keyword evidence="5" id="KW-0408">Iron</keyword>
<evidence type="ECO:0000259" key="8">
    <source>
        <dbReference type="PROSITE" id="PS50016"/>
    </source>
</evidence>
<dbReference type="SUPFAM" id="SSF46774">
    <property type="entry name" value="ARID-like"/>
    <property type="match status" value="1"/>
</dbReference>
<evidence type="ECO:0000259" key="9">
    <source>
        <dbReference type="PROSITE" id="PS51011"/>
    </source>
</evidence>
<evidence type="ECO:0000256" key="6">
    <source>
        <dbReference type="ARBA" id="ARBA00023242"/>
    </source>
</evidence>
<evidence type="ECO:0000259" key="10">
    <source>
        <dbReference type="PROSITE" id="PS51183"/>
    </source>
</evidence>
<dbReference type="KEGG" id="csl:COCSUDRAFT_13471"/>
<dbReference type="GO" id="GO:0005634">
    <property type="term" value="C:nucleus"/>
    <property type="evidence" value="ECO:0007669"/>
    <property type="project" value="UniProtKB-SubCell"/>
</dbReference>
<dbReference type="CDD" id="cd15543">
    <property type="entry name" value="PHD_RSF1"/>
    <property type="match status" value="1"/>
</dbReference>
<name>I0Z3D5_COCSC</name>
<protein>
    <submittedName>
        <fullName evidence="12">JmjC-domain-containing protein</fullName>
    </submittedName>
</protein>
<dbReference type="eggNOG" id="KOG1246">
    <property type="taxonomic scope" value="Eukaryota"/>
</dbReference>
<evidence type="ECO:0000259" key="11">
    <source>
        <dbReference type="PROSITE" id="PS51184"/>
    </source>
</evidence>
<proteinExistence type="predicted"/>
<dbReference type="OrthoDB" id="19286at2759"/>
<dbReference type="PROSITE" id="PS50016">
    <property type="entry name" value="ZF_PHD_2"/>
    <property type="match status" value="1"/>
</dbReference>
<dbReference type="AlphaFoldDB" id="I0Z3D5"/>
<keyword evidence="2" id="KW-0479">Metal-binding</keyword>
<evidence type="ECO:0000313" key="12">
    <source>
        <dbReference type="EMBL" id="EIE25154.1"/>
    </source>
</evidence>
<dbReference type="GO" id="GO:0141052">
    <property type="term" value="F:histone H3 demethylase activity"/>
    <property type="evidence" value="ECO:0007669"/>
    <property type="project" value="UniProtKB-ARBA"/>
</dbReference>
<keyword evidence="3 7" id="KW-0863">Zinc-finger</keyword>
<dbReference type="Pfam" id="PF02375">
    <property type="entry name" value="JmjN"/>
    <property type="match status" value="1"/>
</dbReference>
<comment type="caution">
    <text evidence="12">The sequence shown here is derived from an EMBL/GenBank/DDBJ whole genome shotgun (WGS) entry which is preliminary data.</text>
</comment>
<evidence type="ECO:0000256" key="5">
    <source>
        <dbReference type="ARBA" id="ARBA00023004"/>
    </source>
</evidence>
<evidence type="ECO:0000256" key="3">
    <source>
        <dbReference type="ARBA" id="ARBA00022771"/>
    </source>
</evidence>
<evidence type="ECO:0000313" key="13">
    <source>
        <dbReference type="Proteomes" id="UP000007264"/>
    </source>
</evidence>
<dbReference type="InterPro" id="IPR001965">
    <property type="entry name" value="Znf_PHD"/>
</dbReference>
<reference evidence="12 13" key="1">
    <citation type="journal article" date="2012" name="Genome Biol.">
        <title>The genome of the polar eukaryotic microalga coccomyxa subellipsoidea reveals traits of cold adaptation.</title>
        <authorList>
            <person name="Blanc G."/>
            <person name="Agarkova I."/>
            <person name="Grimwood J."/>
            <person name="Kuo A."/>
            <person name="Brueggeman A."/>
            <person name="Dunigan D."/>
            <person name="Gurnon J."/>
            <person name="Ladunga I."/>
            <person name="Lindquist E."/>
            <person name="Lucas S."/>
            <person name="Pangilinan J."/>
            <person name="Proschold T."/>
            <person name="Salamov A."/>
            <person name="Schmutz J."/>
            <person name="Weeks D."/>
            <person name="Yamada T."/>
            <person name="Claverie J.M."/>
            <person name="Grigoriev I."/>
            <person name="Van Etten J."/>
            <person name="Lomsadze A."/>
            <person name="Borodovsky M."/>
        </authorList>
    </citation>
    <scope>NUCLEOTIDE SEQUENCE [LARGE SCALE GENOMIC DNA]</scope>
    <source>
        <strain evidence="12 13">C-169</strain>
    </source>
</reference>
<dbReference type="GeneID" id="17043157"/>
<dbReference type="Pfam" id="PF02373">
    <property type="entry name" value="JmjC"/>
    <property type="match status" value="1"/>
</dbReference>
<dbReference type="RefSeq" id="XP_005649698.1">
    <property type="nucleotide sequence ID" value="XM_005649641.1"/>
</dbReference>
<dbReference type="SMART" id="SM01014">
    <property type="entry name" value="ARID"/>
    <property type="match status" value="1"/>
</dbReference>
<dbReference type="PROSITE" id="PS51184">
    <property type="entry name" value="JMJC"/>
    <property type="match status" value="1"/>
</dbReference>
<dbReference type="InterPro" id="IPR003349">
    <property type="entry name" value="JmjN"/>
</dbReference>
<dbReference type="STRING" id="574566.I0Z3D5"/>
<accession>I0Z3D5</accession>
<comment type="subcellular location">
    <subcellularLocation>
        <location evidence="1">Nucleus</location>
    </subcellularLocation>
</comment>
<evidence type="ECO:0000256" key="2">
    <source>
        <dbReference type="ARBA" id="ARBA00022723"/>
    </source>
</evidence>
<feature type="domain" description="JmjC" evidence="11">
    <location>
        <begin position="284"/>
        <end position="453"/>
    </location>
</feature>
<keyword evidence="13" id="KW-1185">Reference proteome</keyword>
<dbReference type="Pfam" id="PF01388">
    <property type="entry name" value="ARID"/>
    <property type="match status" value="1"/>
</dbReference>
<keyword evidence="4" id="KW-0862">Zinc</keyword>
<keyword evidence="6" id="KW-0539">Nucleus</keyword>
<dbReference type="PANTHER" id="PTHR10694">
    <property type="entry name" value="LYSINE-SPECIFIC DEMETHYLASE"/>
    <property type="match status" value="1"/>
</dbReference>
<dbReference type="PROSITE" id="PS51011">
    <property type="entry name" value="ARID"/>
    <property type="match status" value="1"/>
</dbReference>
<dbReference type="GO" id="GO:0010468">
    <property type="term" value="P:regulation of gene expression"/>
    <property type="evidence" value="ECO:0007669"/>
    <property type="project" value="TreeGrafter"/>
</dbReference>
<dbReference type="SUPFAM" id="SSF57903">
    <property type="entry name" value="FYVE/PHD zinc finger"/>
    <property type="match status" value="1"/>
</dbReference>
<dbReference type="GO" id="GO:0000785">
    <property type="term" value="C:chromatin"/>
    <property type="evidence" value="ECO:0007669"/>
    <property type="project" value="TreeGrafter"/>
</dbReference>
<dbReference type="SMART" id="SM00545">
    <property type="entry name" value="JmjN"/>
    <property type="match status" value="1"/>
</dbReference>
<feature type="domain" description="PHD-type" evidence="8">
    <location>
        <begin position="151"/>
        <end position="201"/>
    </location>
</feature>
<dbReference type="CDD" id="cd16100">
    <property type="entry name" value="ARID"/>
    <property type="match status" value="1"/>
</dbReference>
<dbReference type="Gene3D" id="3.30.40.10">
    <property type="entry name" value="Zinc/RING finger domain, C3HC4 (zinc finger)"/>
    <property type="match status" value="1"/>
</dbReference>
<dbReference type="GO" id="GO:0003677">
    <property type="term" value="F:DNA binding"/>
    <property type="evidence" value="ECO:0007669"/>
    <property type="project" value="InterPro"/>
</dbReference>
<dbReference type="InterPro" id="IPR036431">
    <property type="entry name" value="ARID_dom_sf"/>
</dbReference>
<evidence type="ECO:0000256" key="4">
    <source>
        <dbReference type="ARBA" id="ARBA00022833"/>
    </source>
</evidence>
<dbReference type="Gene3D" id="1.10.150.60">
    <property type="entry name" value="ARID DNA-binding domain"/>
    <property type="match status" value="1"/>
</dbReference>
<dbReference type="InterPro" id="IPR019787">
    <property type="entry name" value="Znf_PHD-finger"/>
</dbReference>
<dbReference type="InterPro" id="IPR001606">
    <property type="entry name" value="ARID_dom"/>
</dbReference>
<dbReference type="InterPro" id="IPR011011">
    <property type="entry name" value="Znf_FYVE_PHD"/>
</dbReference>
<feature type="domain" description="JmjN" evidence="10">
    <location>
        <begin position="6"/>
        <end position="47"/>
    </location>
</feature>
<dbReference type="Gene3D" id="2.60.120.650">
    <property type="entry name" value="Cupin"/>
    <property type="match status" value="1"/>
</dbReference>
<feature type="domain" description="ARID" evidence="9">
    <location>
        <begin position="74"/>
        <end position="168"/>
    </location>
</feature>